<protein>
    <submittedName>
        <fullName evidence="5">Helix-turn-helix domain-containing protein</fullName>
    </submittedName>
</protein>
<dbReference type="Pfam" id="PF12833">
    <property type="entry name" value="HTH_18"/>
    <property type="match status" value="1"/>
</dbReference>
<reference evidence="5" key="1">
    <citation type="submission" date="2021-04" db="EMBL/GenBank/DDBJ databases">
        <title>Genomic analysis of electroactive and textile dye degrading Bacillus circulans strain: DC10 isolated from constructed wetland-microbial fuel cells treating textile dye wastewaters.</title>
        <authorList>
            <person name="Patel D.U."/>
            <person name="Desai C.R."/>
        </authorList>
    </citation>
    <scope>NUCLEOTIDE SEQUENCE</scope>
    <source>
        <strain evidence="5">DC10</strain>
    </source>
</reference>
<dbReference type="EMBL" id="JAGTPX010000012">
    <property type="protein sequence ID" value="MBR8670515.1"/>
    <property type="molecule type" value="Genomic_DNA"/>
</dbReference>
<comment type="caution">
    <text evidence="5">The sequence shown here is derived from an EMBL/GenBank/DDBJ whole genome shotgun (WGS) entry which is preliminary data.</text>
</comment>
<dbReference type="InterPro" id="IPR020449">
    <property type="entry name" value="Tscrpt_reg_AraC-type_HTH"/>
</dbReference>
<dbReference type="SMART" id="SM00342">
    <property type="entry name" value="HTH_ARAC"/>
    <property type="match status" value="1"/>
</dbReference>
<organism evidence="5">
    <name type="scientific">Niallia circulans</name>
    <name type="common">Bacillus circulans</name>
    <dbReference type="NCBI Taxonomy" id="1397"/>
    <lineage>
        <taxon>Bacteria</taxon>
        <taxon>Bacillati</taxon>
        <taxon>Bacillota</taxon>
        <taxon>Bacilli</taxon>
        <taxon>Bacillales</taxon>
        <taxon>Bacillaceae</taxon>
        <taxon>Niallia</taxon>
    </lineage>
</organism>
<dbReference type="PRINTS" id="PR00032">
    <property type="entry name" value="HTHARAC"/>
</dbReference>
<dbReference type="RefSeq" id="WP_212119426.1">
    <property type="nucleotide sequence ID" value="NZ_JAGTPX020000011.1"/>
</dbReference>
<proteinExistence type="predicted"/>
<keyword evidence="2" id="KW-0238">DNA-binding</keyword>
<name>A0A941JJC7_NIACI</name>
<dbReference type="AlphaFoldDB" id="A0A941JJC7"/>
<dbReference type="PANTHER" id="PTHR43280:SF34">
    <property type="entry name" value="ARAC-FAMILY TRANSCRIPTIONAL REGULATOR"/>
    <property type="match status" value="1"/>
</dbReference>
<dbReference type="GO" id="GO:0043565">
    <property type="term" value="F:sequence-specific DNA binding"/>
    <property type="evidence" value="ECO:0007669"/>
    <property type="project" value="InterPro"/>
</dbReference>
<dbReference type="PANTHER" id="PTHR43280">
    <property type="entry name" value="ARAC-FAMILY TRANSCRIPTIONAL REGULATOR"/>
    <property type="match status" value="1"/>
</dbReference>
<sequence length="412" mass="48023">MGNRLNMENMEYICNLMKDILNVSIYILNKEDILMKEIVPNELFNPLYPSKQSFFREVISSNRKKNHDPIIKNTSYYESASIIPIANLGTILLGPVLSSRPTKVLIDELIATYGRKEMEDTLCAYYYSLPVISNAKLGQVCKLFYFLYNNKIYNNEMILPKIQPHSHLVDEKIANKYMLEIHQNSSFHHDPIAEKKIYQFIIDGQKENLLAYWKAFKENTSFDFGKLSKKNEGRNQKNLSIAIITLATRAAITGGLHPEIAYTLGDRFIQDLEELDDINDIHLFTENILYEFADRVEKTKRENYSRPIFQCRNYIYKHIYEPLTLQSIAEHLSVNPKYLSNLFKKEVGIPISDYIQQTKIEEAKKLMTFGEHSLSDIHALLNFTDQSYFTKVFKKYTGITPNQFRKKPVSFL</sequence>
<keyword evidence="3" id="KW-0804">Transcription</keyword>
<evidence type="ECO:0000259" key="4">
    <source>
        <dbReference type="PROSITE" id="PS01124"/>
    </source>
</evidence>
<dbReference type="InterPro" id="IPR009057">
    <property type="entry name" value="Homeodomain-like_sf"/>
</dbReference>
<gene>
    <name evidence="5" type="ORF">KD144_13225</name>
</gene>
<feature type="domain" description="HTH araC/xylS-type" evidence="4">
    <location>
        <begin position="309"/>
        <end position="407"/>
    </location>
</feature>
<keyword evidence="1" id="KW-0805">Transcription regulation</keyword>
<accession>A0A941JJC7</accession>
<evidence type="ECO:0000256" key="3">
    <source>
        <dbReference type="ARBA" id="ARBA00023163"/>
    </source>
</evidence>
<dbReference type="InterPro" id="IPR018060">
    <property type="entry name" value="HTH_AraC"/>
</dbReference>
<dbReference type="PROSITE" id="PS01124">
    <property type="entry name" value="HTH_ARAC_FAMILY_2"/>
    <property type="match status" value="1"/>
</dbReference>
<evidence type="ECO:0000256" key="2">
    <source>
        <dbReference type="ARBA" id="ARBA00023125"/>
    </source>
</evidence>
<evidence type="ECO:0000313" key="5">
    <source>
        <dbReference type="EMBL" id="MBR8670515.1"/>
    </source>
</evidence>
<dbReference type="SUPFAM" id="SSF46689">
    <property type="entry name" value="Homeodomain-like"/>
    <property type="match status" value="2"/>
</dbReference>
<dbReference type="GO" id="GO:0003700">
    <property type="term" value="F:DNA-binding transcription factor activity"/>
    <property type="evidence" value="ECO:0007669"/>
    <property type="project" value="InterPro"/>
</dbReference>
<evidence type="ECO:0000256" key="1">
    <source>
        <dbReference type="ARBA" id="ARBA00023015"/>
    </source>
</evidence>
<dbReference type="Gene3D" id="1.10.10.60">
    <property type="entry name" value="Homeodomain-like"/>
    <property type="match status" value="2"/>
</dbReference>